<keyword evidence="1" id="KW-0489">Methyltransferase</keyword>
<dbReference type="Gene3D" id="3.40.50.150">
    <property type="entry name" value="Vaccinia Virus protein VP39"/>
    <property type="match status" value="1"/>
</dbReference>
<accession>A0ABP4LI71</accession>
<dbReference type="GO" id="GO:0008168">
    <property type="term" value="F:methyltransferase activity"/>
    <property type="evidence" value="ECO:0007669"/>
    <property type="project" value="UniProtKB-KW"/>
</dbReference>
<keyword evidence="2" id="KW-1185">Reference proteome</keyword>
<dbReference type="RefSeq" id="WP_344504139.1">
    <property type="nucleotide sequence ID" value="NZ_BAAAQD010000009.1"/>
</dbReference>
<name>A0ABP4LI71_9ACTN</name>
<proteinExistence type="predicted"/>
<dbReference type="EMBL" id="BAAAQD010000009">
    <property type="protein sequence ID" value="GAA1524594.1"/>
    <property type="molecule type" value="Genomic_DNA"/>
</dbReference>
<dbReference type="Proteomes" id="UP001501470">
    <property type="component" value="Unassembled WGS sequence"/>
</dbReference>
<keyword evidence="1" id="KW-0808">Transferase</keyword>
<dbReference type="InterPro" id="IPR029063">
    <property type="entry name" value="SAM-dependent_MTases_sf"/>
</dbReference>
<evidence type="ECO:0000313" key="1">
    <source>
        <dbReference type="EMBL" id="GAA1524594.1"/>
    </source>
</evidence>
<evidence type="ECO:0000313" key="2">
    <source>
        <dbReference type="Proteomes" id="UP001501470"/>
    </source>
</evidence>
<sequence>MSEVTADGRPVGLYAVLPDGGEPAFVHTKVPPGAAILDLSHAGGRFANGLTGLGHEVVVVDDSPGMLAQVRDARTVQANLGGLDLGERFPVVLAATTRVNAADVTLRDELLAACRRHVTPDGLVVLRWLPPSWFDTAVRFTGRLGPLEVTFEIESFDGTVLDGHNTYRRGGTTWELRNSLRRLSNADMRAALLATGLRFDRHLRGGRQFFSAVPVLSAVPVSGPPGA</sequence>
<protein>
    <submittedName>
        <fullName evidence="1">Class I SAM-dependent methyltransferase</fullName>
    </submittedName>
</protein>
<comment type="caution">
    <text evidence="1">The sequence shown here is derived from an EMBL/GenBank/DDBJ whole genome shotgun (WGS) entry which is preliminary data.</text>
</comment>
<dbReference type="GO" id="GO:0032259">
    <property type="term" value="P:methylation"/>
    <property type="evidence" value="ECO:0007669"/>
    <property type="project" value="UniProtKB-KW"/>
</dbReference>
<gene>
    <name evidence="1" type="ORF">GCM10009827_046430</name>
</gene>
<dbReference type="SUPFAM" id="SSF53335">
    <property type="entry name" value="S-adenosyl-L-methionine-dependent methyltransferases"/>
    <property type="match status" value="1"/>
</dbReference>
<reference evidence="2" key="1">
    <citation type="journal article" date="2019" name="Int. J. Syst. Evol. Microbiol.">
        <title>The Global Catalogue of Microorganisms (GCM) 10K type strain sequencing project: providing services to taxonomists for standard genome sequencing and annotation.</title>
        <authorList>
            <consortium name="The Broad Institute Genomics Platform"/>
            <consortium name="The Broad Institute Genome Sequencing Center for Infectious Disease"/>
            <person name="Wu L."/>
            <person name="Ma J."/>
        </authorList>
    </citation>
    <scope>NUCLEOTIDE SEQUENCE [LARGE SCALE GENOMIC DNA]</scope>
    <source>
        <strain evidence="2">JCM 15933</strain>
    </source>
</reference>
<organism evidence="1 2">
    <name type="scientific">Dactylosporangium maewongense</name>
    <dbReference type="NCBI Taxonomy" id="634393"/>
    <lineage>
        <taxon>Bacteria</taxon>
        <taxon>Bacillati</taxon>
        <taxon>Actinomycetota</taxon>
        <taxon>Actinomycetes</taxon>
        <taxon>Micromonosporales</taxon>
        <taxon>Micromonosporaceae</taxon>
        <taxon>Dactylosporangium</taxon>
    </lineage>
</organism>